<protein>
    <submittedName>
        <fullName evidence="1">Uncharacterized protein</fullName>
    </submittedName>
</protein>
<evidence type="ECO:0000313" key="2">
    <source>
        <dbReference type="Proteomes" id="UP001374599"/>
    </source>
</evidence>
<keyword evidence="2" id="KW-1185">Reference proteome</keyword>
<comment type="caution">
    <text evidence="1">The sequence shown here is derived from an EMBL/GenBank/DDBJ whole genome shotgun (WGS) entry which is preliminary data.</text>
</comment>
<proteinExistence type="predicted"/>
<reference evidence="1" key="1">
    <citation type="submission" date="2023-09" db="EMBL/GenBank/DDBJ databases">
        <title>Vallitalea sediminicola and Vallitalea maricola sp. nov., anaerobic bacteria isolated from marine sediment.</title>
        <authorList>
            <person name="Hirano S."/>
            <person name="Maeda A."/>
            <person name="Terahara T."/>
            <person name="Mori K."/>
            <person name="Hamada M."/>
            <person name="Matsumoto R."/>
            <person name="Kobayashi T."/>
        </authorList>
    </citation>
    <scope>NUCLEOTIDE SEQUENCE</scope>
    <source>
        <strain evidence="1">AN17-2</strain>
    </source>
</reference>
<name>A0ACB5UIA9_9FIRM</name>
<evidence type="ECO:0000313" key="1">
    <source>
        <dbReference type="EMBL" id="GMQ62625.1"/>
    </source>
</evidence>
<organism evidence="1 2">
    <name type="scientific">Vallitalea maricola</name>
    <dbReference type="NCBI Taxonomy" id="3074433"/>
    <lineage>
        <taxon>Bacteria</taxon>
        <taxon>Bacillati</taxon>
        <taxon>Bacillota</taxon>
        <taxon>Clostridia</taxon>
        <taxon>Lachnospirales</taxon>
        <taxon>Vallitaleaceae</taxon>
        <taxon>Vallitalea</taxon>
    </lineage>
</organism>
<dbReference type="EMBL" id="BTPU01000027">
    <property type="protein sequence ID" value="GMQ62625.1"/>
    <property type="molecule type" value="Genomic_DNA"/>
</dbReference>
<sequence>MIVNPYTNTIGKIKSSLETKHPVAFEKYILPYSFILFDRLFNRTSKKRANEYLSQSQYPLFQTIEIETINRCNGTCSFCPINHNIDPRPFKLMDRELFVSIINQLKDIDYSGSIGLYSNNEPLLDKRIFEFLKLTRESLPKAKLYLFTNGSLLTVDKFEEIMKYLDWITIDNYNDNLILNDRVKEIYEYALSKPYQNKIHIYLRKENEILTNRSGQAKNRTKKKHKLKSVCLYPFEQVVIRPDGKLSLCCNDATGKVTMGDLTKDTLINIWNNDKYCTTRKNMLKDRSLNYLCKDCDLVTPKVPKGSSFKFKNIIKMITHK</sequence>
<accession>A0ACB5UIA9</accession>
<gene>
    <name evidence="1" type="ORF">AN2V17_18570</name>
</gene>
<dbReference type="Proteomes" id="UP001374599">
    <property type="component" value="Unassembled WGS sequence"/>
</dbReference>